<dbReference type="AlphaFoldDB" id="A0AAQ3NV43"/>
<evidence type="ECO:0000313" key="1">
    <source>
        <dbReference type="EMBL" id="WVZ17096.1"/>
    </source>
</evidence>
<accession>A0AAQ3NV43</accession>
<evidence type="ECO:0000313" key="2">
    <source>
        <dbReference type="Proteomes" id="UP001374535"/>
    </source>
</evidence>
<gene>
    <name evidence="1" type="ORF">V8G54_010078</name>
</gene>
<reference evidence="1 2" key="1">
    <citation type="journal article" date="2023" name="Life. Sci Alliance">
        <title>Evolutionary insights into 3D genome organization and epigenetic landscape of Vigna mungo.</title>
        <authorList>
            <person name="Junaid A."/>
            <person name="Singh B."/>
            <person name="Bhatia S."/>
        </authorList>
    </citation>
    <scope>NUCLEOTIDE SEQUENCE [LARGE SCALE GENOMIC DNA]</scope>
    <source>
        <strain evidence="1">Urdbean</strain>
    </source>
</reference>
<dbReference type="EMBL" id="CP144698">
    <property type="protein sequence ID" value="WVZ17096.1"/>
    <property type="molecule type" value="Genomic_DNA"/>
</dbReference>
<protein>
    <submittedName>
        <fullName evidence="1">Uncharacterized protein</fullName>
    </submittedName>
</protein>
<dbReference type="Proteomes" id="UP001374535">
    <property type="component" value="Chromosome 3"/>
</dbReference>
<name>A0AAQ3NV43_VIGMU</name>
<organism evidence="1 2">
    <name type="scientific">Vigna mungo</name>
    <name type="common">Black gram</name>
    <name type="synonym">Phaseolus mungo</name>
    <dbReference type="NCBI Taxonomy" id="3915"/>
    <lineage>
        <taxon>Eukaryota</taxon>
        <taxon>Viridiplantae</taxon>
        <taxon>Streptophyta</taxon>
        <taxon>Embryophyta</taxon>
        <taxon>Tracheophyta</taxon>
        <taxon>Spermatophyta</taxon>
        <taxon>Magnoliopsida</taxon>
        <taxon>eudicotyledons</taxon>
        <taxon>Gunneridae</taxon>
        <taxon>Pentapetalae</taxon>
        <taxon>rosids</taxon>
        <taxon>fabids</taxon>
        <taxon>Fabales</taxon>
        <taxon>Fabaceae</taxon>
        <taxon>Papilionoideae</taxon>
        <taxon>50 kb inversion clade</taxon>
        <taxon>NPAAA clade</taxon>
        <taxon>indigoferoid/millettioid clade</taxon>
        <taxon>Phaseoleae</taxon>
        <taxon>Vigna</taxon>
    </lineage>
</organism>
<keyword evidence="2" id="KW-1185">Reference proteome</keyword>
<proteinExistence type="predicted"/>
<sequence>MCSLTDCFHSGKSTSLKKKKVIYIYIIARRSINSRHVRMSQYIYVHERSFSLQMELLLLLPDFHSQKPRCYWIPLHHRSVQQFLLRSFSHVSLSSSITQKHSEKIGV</sequence>